<keyword evidence="3" id="KW-0378">Hydrolase</keyword>
<keyword evidence="1" id="KW-1133">Transmembrane helix</keyword>
<keyword evidence="4" id="KW-1185">Reference proteome</keyword>
<dbReference type="Gene3D" id="3.40.710.10">
    <property type="entry name" value="DD-peptidase/beta-lactamase superfamily"/>
    <property type="match status" value="1"/>
</dbReference>
<dbReference type="PANTHER" id="PTHR43283">
    <property type="entry name" value="BETA-LACTAMASE-RELATED"/>
    <property type="match status" value="1"/>
</dbReference>
<evidence type="ECO:0000313" key="3">
    <source>
        <dbReference type="EMBL" id="AZG72228.1"/>
    </source>
</evidence>
<dbReference type="PANTHER" id="PTHR43283:SF14">
    <property type="entry name" value="BLL8153 PROTEIN"/>
    <property type="match status" value="1"/>
</dbReference>
<sequence length="397" mass="44690">MSTLLKFIKGSFIALITIAVILLAFNWQSANRLYSVISLFDEALIVNNFSHMNDVFFNKKIVHQGQPYVFGVEPKALPDSFTYRDKVTNSDAFLARRATTALLVLKDDNITFEQYYLGTQSDDKRISWSMAKSFVSILFGMQVDAGNIDIDKTVGFYLPELAKSGYGNVKVKHVLQMSSGVKWNEDYLDFNSDINKMGRVLAIGGSLDDMTSELVNESEPGKVFHYVSMDTHVISMILRRVSGKSLVELIQQNLWNTIGMESDAFWLTDSQGAEFALGGLNVTTRDYARFGRLLLNNGDFNGKQIVSAEWIKAATTPQAEYLKPQKDKLGYGYQIWLPPQAQQGEFFCVGVYGQYIYVNQQHNVVIVKNSADLGFQDSLISKHETIAFFREIVASLQ</sequence>
<proteinExistence type="predicted"/>
<organism evidence="3 4">
    <name type="scientific">Shewanella livingstonensis</name>
    <dbReference type="NCBI Taxonomy" id="150120"/>
    <lineage>
        <taxon>Bacteria</taxon>
        <taxon>Pseudomonadati</taxon>
        <taxon>Pseudomonadota</taxon>
        <taxon>Gammaproteobacteria</taxon>
        <taxon>Alteromonadales</taxon>
        <taxon>Shewanellaceae</taxon>
        <taxon>Shewanella</taxon>
    </lineage>
</organism>
<keyword evidence="1" id="KW-0812">Transmembrane</keyword>
<protein>
    <submittedName>
        <fullName evidence="3">Class C beta-lactamase-related serine hydrolase</fullName>
    </submittedName>
</protein>
<dbReference type="InterPro" id="IPR012338">
    <property type="entry name" value="Beta-lactam/transpept-like"/>
</dbReference>
<name>A0A3G8LU75_9GAMM</name>
<dbReference type="KEGG" id="slj:EGC82_05260"/>
<dbReference type="InterPro" id="IPR050789">
    <property type="entry name" value="Diverse_Enzym_Activities"/>
</dbReference>
<accession>A0A3G8LU75</accession>
<dbReference type="SUPFAM" id="SSF56601">
    <property type="entry name" value="beta-lactamase/transpeptidase-like"/>
    <property type="match status" value="1"/>
</dbReference>
<evidence type="ECO:0000313" key="4">
    <source>
        <dbReference type="Proteomes" id="UP000278035"/>
    </source>
</evidence>
<feature type="domain" description="Beta-lactamase-related" evidence="2">
    <location>
        <begin position="96"/>
        <end position="373"/>
    </location>
</feature>
<dbReference type="Proteomes" id="UP000278035">
    <property type="component" value="Chromosome"/>
</dbReference>
<dbReference type="AlphaFoldDB" id="A0A3G8LU75"/>
<dbReference type="EMBL" id="CP034015">
    <property type="protein sequence ID" value="AZG72228.1"/>
    <property type="molecule type" value="Genomic_DNA"/>
</dbReference>
<evidence type="ECO:0000256" key="1">
    <source>
        <dbReference type="SAM" id="Phobius"/>
    </source>
</evidence>
<dbReference type="GO" id="GO:0016787">
    <property type="term" value="F:hydrolase activity"/>
    <property type="evidence" value="ECO:0007669"/>
    <property type="project" value="UniProtKB-KW"/>
</dbReference>
<dbReference type="InterPro" id="IPR001466">
    <property type="entry name" value="Beta-lactam-related"/>
</dbReference>
<dbReference type="OrthoDB" id="9814204at2"/>
<feature type="transmembrane region" description="Helical" evidence="1">
    <location>
        <begin position="7"/>
        <end position="27"/>
    </location>
</feature>
<gene>
    <name evidence="3" type="ORF">EGC82_05260</name>
</gene>
<dbReference type="Pfam" id="PF00144">
    <property type="entry name" value="Beta-lactamase"/>
    <property type="match status" value="1"/>
</dbReference>
<reference evidence="4" key="1">
    <citation type="submission" date="2018-11" db="EMBL/GenBank/DDBJ databases">
        <title>Shewanella sp. M2.</title>
        <authorList>
            <person name="Hwang Y.J."/>
            <person name="Hwang C.Y."/>
        </authorList>
    </citation>
    <scope>NUCLEOTIDE SEQUENCE [LARGE SCALE GENOMIC DNA]</scope>
    <source>
        <strain evidence="4">LMG 19866</strain>
    </source>
</reference>
<evidence type="ECO:0000259" key="2">
    <source>
        <dbReference type="Pfam" id="PF00144"/>
    </source>
</evidence>
<dbReference type="RefSeq" id="WP_124729826.1">
    <property type="nucleotide sequence ID" value="NZ_CBCSKC010000008.1"/>
</dbReference>
<keyword evidence="1" id="KW-0472">Membrane</keyword>